<proteinExistence type="predicted"/>
<dbReference type="PANTHER" id="PTHR12526:SF636">
    <property type="entry name" value="BLL3647 PROTEIN"/>
    <property type="match status" value="1"/>
</dbReference>
<dbReference type="KEGG" id="nti:DNFV4_02975"/>
<feature type="domain" description="Glycosyltransferase subfamily 4-like N-terminal" evidence="1">
    <location>
        <begin position="13"/>
        <end position="166"/>
    </location>
</feature>
<dbReference type="InterPro" id="IPR028098">
    <property type="entry name" value="Glyco_trans_4-like_N"/>
</dbReference>
<dbReference type="AlphaFoldDB" id="A0AA86N0L2"/>
<dbReference type="Pfam" id="PF13439">
    <property type="entry name" value="Glyco_transf_4"/>
    <property type="match status" value="1"/>
</dbReference>
<evidence type="ECO:0000259" key="1">
    <source>
        <dbReference type="Pfam" id="PF13439"/>
    </source>
</evidence>
<keyword evidence="2" id="KW-0808">Transferase</keyword>
<dbReference type="EMBL" id="OX365700">
    <property type="protein sequence ID" value="CAI4032545.1"/>
    <property type="molecule type" value="Genomic_DNA"/>
</dbReference>
<dbReference type="Pfam" id="PF13692">
    <property type="entry name" value="Glyco_trans_1_4"/>
    <property type="match status" value="1"/>
</dbReference>
<evidence type="ECO:0000313" key="2">
    <source>
        <dbReference type="EMBL" id="CAI4032545.1"/>
    </source>
</evidence>
<reference evidence="2" key="1">
    <citation type="submission" date="2022-10" db="EMBL/GenBank/DDBJ databases">
        <authorList>
            <person name="Koch H."/>
        </authorList>
    </citation>
    <scope>NUCLEOTIDE SEQUENCE</scope>
    <source>
        <strain evidence="2">DNF</strain>
    </source>
</reference>
<keyword evidence="3" id="KW-1185">Reference proteome</keyword>
<dbReference type="PANTHER" id="PTHR12526">
    <property type="entry name" value="GLYCOSYLTRANSFERASE"/>
    <property type="match status" value="1"/>
</dbReference>
<dbReference type="GO" id="GO:0016757">
    <property type="term" value="F:glycosyltransferase activity"/>
    <property type="evidence" value="ECO:0007669"/>
    <property type="project" value="TreeGrafter"/>
</dbReference>
<gene>
    <name evidence="2" type="ORF">DNFV4_02975</name>
</gene>
<dbReference type="RefSeq" id="WP_289269267.1">
    <property type="nucleotide sequence ID" value="NZ_OX365700.1"/>
</dbReference>
<evidence type="ECO:0000313" key="3">
    <source>
        <dbReference type="Proteomes" id="UP001179121"/>
    </source>
</evidence>
<accession>A0AA86N0L2</accession>
<dbReference type="SUPFAM" id="SSF53756">
    <property type="entry name" value="UDP-Glycosyltransferase/glycogen phosphorylase"/>
    <property type="match status" value="1"/>
</dbReference>
<dbReference type="Proteomes" id="UP001179121">
    <property type="component" value="Chromosome"/>
</dbReference>
<dbReference type="Gene3D" id="3.40.50.2000">
    <property type="entry name" value="Glycogen Phosphorylase B"/>
    <property type="match status" value="2"/>
</dbReference>
<organism evidence="2 3">
    <name type="scientific">Nitrospira tepida</name>
    <dbReference type="NCBI Taxonomy" id="2973512"/>
    <lineage>
        <taxon>Bacteria</taxon>
        <taxon>Pseudomonadati</taxon>
        <taxon>Nitrospirota</taxon>
        <taxon>Nitrospiria</taxon>
        <taxon>Nitrospirales</taxon>
        <taxon>Nitrospiraceae</taxon>
        <taxon>Nitrospira</taxon>
    </lineage>
</organism>
<protein>
    <submittedName>
        <fullName evidence="2">Glycosyl transferase group 1</fullName>
    </submittedName>
</protein>
<sequence>MNTVLHLSSSSGPGGAERIVCALAASLDRSRYRSIVGLFRPGWLKDQCESRGLTTYVLPHDGFMQWKWMRDCYRLIKRERVDVIQAHEFDAIVHGALVAKIARVPLVATIHGKHYFWEKRRRRWAYRWVSRSAQMVAVSEDLKRFVVARTGIAEDRIQVIYNGVDEAPAADQDQASQYKRDLGLPDDELVVGVVGNLYPVKGHTHLLDAIPLVLKDCPRTTFLLIGRGELEVPLKTKAKTLGIEERVRFLGLRHDVPKLLAVMDVFAMPSLSEGLSIALLEAMAAAKPVVVTRVGGNPELVVEGETGYLVPAGEAPPLAKAILALLGDPSRAALFGSRAKQLVEERFTLRLMADRYGALYQQAISRKPARAVVAA</sequence>
<name>A0AA86N0L2_9BACT</name>